<keyword evidence="2" id="KW-1185">Reference proteome</keyword>
<comment type="caution">
    <text evidence="1">The sequence shown here is derived from an EMBL/GenBank/DDBJ whole genome shotgun (WGS) entry which is preliminary data.</text>
</comment>
<reference evidence="1" key="2">
    <citation type="submission" date="2023-06" db="EMBL/GenBank/DDBJ databases">
        <authorList>
            <consortium name="Lawrence Berkeley National Laboratory"/>
            <person name="Haridas S."/>
            <person name="Hensen N."/>
            <person name="Bonometti L."/>
            <person name="Westerberg I."/>
            <person name="Brannstrom I.O."/>
            <person name="Guillou S."/>
            <person name="Cros-Aarteil S."/>
            <person name="Calhoun S."/>
            <person name="Kuo A."/>
            <person name="Mondo S."/>
            <person name="Pangilinan J."/>
            <person name="Riley R."/>
            <person name="Labutti K."/>
            <person name="Andreopoulos B."/>
            <person name="Lipzen A."/>
            <person name="Chen C."/>
            <person name="Yanf M."/>
            <person name="Daum C."/>
            <person name="Ng V."/>
            <person name="Clum A."/>
            <person name="Steindorff A."/>
            <person name="Ohm R."/>
            <person name="Martin F."/>
            <person name="Silar P."/>
            <person name="Natvig D."/>
            <person name="Lalanne C."/>
            <person name="Gautier V."/>
            <person name="Ament-Velasquez S.L."/>
            <person name="Kruys A."/>
            <person name="Hutchinson M.I."/>
            <person name="Powell A.J."/>
            <person name="Barry K."/>
            <person name="Miller A.N."/>
            <person name="Grigoriev I.V."/>
            <person name="Debuchy R."/>
            <person name="Gladieux P."/>
            <person name="Thoren M.H."/>
            <person name="Johannesson H."/>
        </authorList>
    </citation>
    <scope>NUCLEOTIDE SEQUENCE</scope>
    <source>
        <strain evidence="1">SMH4131-1</strain>
    </source>
</reference>
<accession>A0AAE0J4H3</accession>
<proteinExistence type="predicted"/>
<organism evidence="1 2">
    <name type="scientific">Cercophora scortea</name>
    <dbReference type="NCBI Taxonomy" id="314031"/>
    <lineage>
        <taxon>Eukaryota</taxon>
        <taxon>Fungi</taxon>
        <taxon>Dikarya</taxon>
        <taxon>Ascomycota</taxon>
        <taxon>Pezizomycotina</taxon>
        <taxon>Sordariomycetes</taxon>
        <taxon>Sordariomycetidae</taxon>
        <taxon>Sordariales</taxon>
        <taxon>Lasiosphaeriaceae</taxon>
        <taxon>Cercophora</taxon>
    </lineage>
</organism>
<dbReference type="EMBL" id="JAUEPO010000001">
    <property type="protein sequence ID" value="KAK3336758.1"/>
    <property type="molecule type" value="Genomic_DNA"/>
</dbReference>
<sequence length="276" mass="30245">MSMSMPAPRFHYFFDLPAELRELILQHICLFPDGIFVGGNNNNDAAVEGGPPLGLFLASSRLLSEASGIYYGQNTFHFDCRRGRVSRLSPALVDPETGLLTSSATAASRRRIRAVVVYVSRLGAMVGDVLVPVLRGMVIHGGLRVLEVRVEEKLERFVQRLGLGFDCQRGLFTPVSGRGRVRNGDGGGMEMGKGMGIGTPLRMLLGLLADPYLDQTHVRILREHRGTGAVCPYHMGSWCKSQRPAEGWSCWVDVDVKGLLEVYGGDEPEFRILSVG</sequence>
<evidence type="ECO:0000313" key="1">
    <source>
        <dbReference type="EMBL" id="KAK3336758.1"/>
    </source>
</evidence>
<name>A0AAE0J4H3_9PEZI</name>
<protein>
    <submittedName>
        <fullName evidence="1">Uncharacterized protein</fullName>
    </submittedName>
</protein>
<dbReference type="Proteomes" id="UP001286456">
    <property type="component" value="Unassembled WGS sequence"/>
</dbReference>
<evidence type="ECO:0000313" key="2">
    <source>
        <dbReference type="Proteomes" id="UP001286456"/>
    </source>
</evidence>
<reference evidence="1" key="1">
    <citation type="journal article" date="2023" name="Mol. Phylogenet. Evol.">
        <title>Genome-scale phylogeny and comparative genomics of the fungal order Sordariales.</title>
        <authorList>
            <person name="Hensen N."/>
            <person name="Bonometti L."/>
            <person name="Westerberg I."/>
            <person name="Brannstrom I.O."/>
            <person name="Guillou S."/>
            <person name="Cros-Aarteil S."/>
            <person name="Calhoun S."/>
            <person name="Haridas S."/>
            <person name="Kuo A."/>
            <person name="Mondo S."/>
            <person name="Pangilinan J."/>
            <person name="Riley R."/>
            <person name="LaButti K."/>
            <person name="Andreopoulos B."/>
            <person name="Lipzen A."/>
            <person name="Chen C."/>
            <person name="Yan M."/>
            <person name="Daum C."/>
            <person name="Ng V."/>
            <person name="Clum A."/>
            <person name="Steindorff A."/>
            <person name="Ohm R.A."/>
            <person name="Martin F."/>
            <person name="Silar P."/>
            <person name="Natvig D.O."/>
            <person name="Lalanne C."/>
            <person name="Gautier V."/>
            <person name="Ament-Velasquez S.L."/>
            <person name="Kruys A."/>
            <person name="Hutchinson M.I."/>
            <person name="Powell A.J."/>
            <person name="Barry K."/>
            <person name="Miller A.N."/>
            <person name="Grigoriev I.V."/>
            <person name="Debuchy R."/>
            <person name="Gladieux P."/>
            <person name="Hiltunen Thoren M."/>
            <person name="Johannesson H."/>
        </authorList>
    </citation>
    <scope>NUCLEOTIDE SEQUENCE</scope>
    <source>
        <strain evidence="1">SMH4131-1</strain>
    </source>
</reference>
<gene>
    <name evidence="1" type="ORF">B0T19DRAFT_410470</name>
</gene>
<dbReference type="AlphaFoldDB" id="A0AAE0J4H3"/>